<evidence type="ECO:0000259" key="3">
    <source>
        <dbReference type="SMART" id="SM00382"/>
    </source>
</evidence>
<dbReference type="PANTHER" id="PTHR23077:SF27">
    <property type="entry name" value="ATPASE FAMILY GENE 2 PROTEIN HOMOLOG A"/>
    <property type="match status" value="1"/>
</dbReference>
<organism evidence="4 5">
    <name type="scientific">Tilletia indica</name>
    <dbReference type="NCBI Taxonomy" id="43049"/>
    <lineage>
        <taxon>Eukaryota</taxon>
        <taxon>Fungi</taxon>
        <taxon>Dikarya</taxon>
        <taxon>Basidiomycota</taxon>
        <taxon>Ustilaginomycotina</taxon>
        <taxon>Exobasidiomycetes</taxon>
        <taxon>Tilletiales</taxon>
        <taxon>Tilletiaceae</taxon>
        <taxon>Tilletia</taxon>
    </lineage>
</organism>
<reference evidence="4" key="1">
    <citation type="submission" date="2016-04" db="EMBL/GenBank/DDBJ databases">
        <authorList>
            <person name="Nguyen H.D."/>
            <person name="Samba Siva P."/>
            <person name="Cullis J."/>
            <person name="Levesque C.A."/>
            <person name="Hambleton S."/>
        </authorList>
    </citation>
    <scope>NUCLEOTIDE SEQUENCE</scope>
    <source>
        <strain evidence="4">DAOMC 236416</strain>
    </source>
</reference>
<evidence type="ECO:0000256" key="1">
    <source>
        <dbReference type="ARBA" id="ARBA00022741"/>
    </source>
</evidence>
<dbReference type="InterPro" id="IPR050168">
    <property type="entry name" value="AAA_ATPase_domain"/>
</dbReference>
<dbReference type="CDD" id="cd19503">
    <property type="entry name" value="RecA-like_CDC48_NLV2_r1-like"/>
    <property type="match status" value="1"/>
</dbReference>
<feature type="domain" description="AAA+ ATPase" evidence="3">
    <location>
        <begin position="241"/>
        <end position="404"/>
    </location>
</feature>
<evidence type="ECO:0000313" key="4">
    <source>
        <dbReference type="EMBL" id="KAE8244752.1"/>
    </source>
</evidence>
<proteinExistence type="predicted"/>
<dbReference type="CDD" id="cd19511">
    <property type="entry name" value="RecA-like_CDC48_r2-like"/>
    <property type="match status" value="1"/>
</dbReference>
<dbReference type="GO" id="GO:0005524">
    <property type="term" value="F:ATP binding"/>
    <property type="evidence" value="ECO:0007669"/>
    <property type="project" value="UniProtKB-KW"/>
</dbReference>
<dbReference type="Proteomes" id="UP000077521">
    <property type="component" value="Unassembled WGS sequence"/>
</dbReference>
<dbReference type="GO" id="GO:0005737">
    <property type="term" value="C:cytoplasm"/>
    <property type="evidence" value="ECO:0007669"/>
    <property type="project" value="TreeGrafter"/>
</dbReference>
<dbReference type="Gene3D" id="1.10.8.60">
    <property type="match status" value="2"/>
</dbReference>
<dbReference type="Pfam" id="PF00004">
    <property type="entry name" value="AAA"/>
    <property type="match status" value="2"/>
</dbReference>
<dbReference type="SUPFAM" id="SSF52540">
    <property type="entry name" value="P-loop containing nucleoside triphosphate hydrolases"/>
    <property type="match status" value="2"/>
</dbReference>
<comment type="caution">
    <text evidence="4">The sequence shown here is derived from an EMBL/GenBank/DDBJ whole genome shotgun (WGS) entry which is preliminary data.</text>
</comment>
<protein>
    <recommendedName>
        <fullName evidence="3">AAA+ ATPase domain-containing protein</fullName>
    </recommendedName>
</protein>
<evidence type="ECO:0000313" key="5">
    <source>
        <dbReference type="Proteomes" id="UP000077521"/>
    </source>
</evidence>
<feature type="domain" description="AAA+ ATPase" evidence="3">
    <location>
        <begin position="554"/>
        <end position="690"/>
    </location>
</feature>
<sequence length="783" mass="83759">MSSAEEFLLSVASSTSSSSSGGRSRILVNAETLRNRKIYAGQAIALHAVGQEGGKPVLAGVAWPSFTLTSNSIQIVQDADLPSSLKSGDNVLLKSVTSSIPIASLKLRISSGGSVTKVEQILLICLAKEALVDTTFALFGDRFVLRLQGSSYIAELASAVDDSGNTIDSTSVLRISRATSIALEQGSKEAVAQDPSVTTGLDQGRSYEDLGGLDRQVEEIRELVELPLRRPELFSQYGLRPPKGVLLFGPPGTGKTTLARLAAASVNAHVLVINGPELSSSFHGETEQRLRAVFAEAKRRSPCVIVIDEIDALAPRRDEGTGEGGGGQSGAGEVERRTVATLLTLLDGVEQPSSSKSKTAGDESSTDETPRVVVIAATNRPNAIDPALRRPGRLDREIEIGIPNAINRGAILRVMLRKVPHCVSEEQIDEIAGQTHGYVGADLSSLVREAGMHVIRRVSKASSSSVDVSQAMEGLSLTTEERSSSFKPELLNYADLQAAKHIIRASAMREITLDPPKVYWRDIVSTGDTQLRVREAVEWPLKHAPAFRRLGIRPPRGVLLYGPPGCSKTMIAQALATESGLNFLSVKGPELYSKYVGESERAVRELFRKARAAAPSVVFLDEIDALTTTRGDGSGSVGDRVIASLLTELDGVESVADIVVVAATNRPQVIDPALLRPGRLDRLLYVCPPDVAARRRIFELQTSKMAIASQGIDLDGLAALTEGSSGAEIMSICQEAGMMALAEDIDAAEIKQSHFEVAAKSVRRRITPALVASYEAWRNQQDV</sequence>
<keyword evidence="5" id="KW-1185">Reference proteome</keyword>
<dbReference type="FunFam" id="3.40.50.300:FF:000661">
    <property type="entry name" value="calmodulin-interacting protein 111 isoform X1"/>
    <property type="match status" value="1"/>
</dbReference>
<keyword evidence="2" id="KW-0067">ATP-binding</keyword>
<reference evidence="4" key="2">
    <citation type="journal article" date="2019" name="IMA Fungus">
        <title>Genome sequencing and comparison of five Tilletia species to identify candidate genes for the detection of regulated species infecting wheat.</title>
        <authorList>
            <person name="Nguyen H.D.T."/>
            <person name="Sultana T."/>
            <person name="Kesanakurti P."/>
            <person name="Hambleton S."/>
        </authorList>
    </citation>
    <scope>NUCLEOTIDE SEQUENCE</scope>
    <source>
        <strain evidence="4">DAOMC 236416</strain>
    </source>
</reference>
<dbReference type="PROSITE" id="PS00674">
    <property type="entry name" value="AAA"/>
    <property type="match status" value="2"/>
</dbReference>
<accession>A0A177TN63</accession>
<dbReference type="InterPro" id="IPR041569">
    <property type="entry name" value="AAA_lid_3"/>
</dbReference>
<dbReference type="AlphaFoldDB" id="A0A177TN63"/>
<dbReference type="EMBL" id="LWDF02000582">
    <property type="protein sequence ID" value="KAE8244752.1"/>
    <property type="molecule type" value="Genomic_DNA"/>
</dbReference>
<dbReference type="Gene3D" id="3.40.50.300">
    <property type="entry name" value="P-loop containing nucleotide triphosphate hydrolases"/>
    <property type="match status" value="2"/>
</dbReference>
<dbReference type="InterPro" id="IPR027417">
    <property type="entry name" value="P-loop_NTPase"/>
</dbReference>
<gene>
    <name evidence="4" type="ORF">A4X13_0g6300</name>
</gene>
<dbReference type="InterPro" id="IPR003959">
    <property type="entry name" value="ATPase_AAA_core"/>
</dbReference>
<evidence type="ECO:0000256" key="2">
    <source>
        <dbReference type="ARBA" id="ARBA00022840"/>
    </source>
</evidence>
<dbReference type="SMART" id="SM00382">
    <property type="entry name" value="AAA"/>
    <property type="match status" value="2"/>
</dbReference>
<dbReference type="InterPro" id="IPR003593">
    <property type="entry name" value="AAA+_ATPase"/>
</dbReference>
<name>A0A177TN63_9BASI</name>
<keyword evidence="1" id="KW-0547">Nucleotide-binding</keyword>
<dbReference type="GO" id="GO:0016887">
    <property type="term" value="F:ATP hydrolysis activity"/>
    <property type="evidence" value="ECO:0007669"/>
    <property type="project" value="InterPro"/>
</dbReference>
<dbReference type="PANTHER" id="PTHR23077">
    <property type="entry name" value="AAA-FAMILY ATPASE"/>
    <property type="match status" value="1"/>
</dbReference>
<dbReference type="Pfam" id="PF17862">
    <property type="entry name" value="AAA_lid_3"/>
    <property type="match status" value="2"/>
</dbReference>
<dbReference type="FunFam" id="3.40.50.300:FF:001985">
    <property type="entry name" value="Chromosome 9, whole genome shotgun sequence"/>
    <property type="match status" value="1"/>
</dbReference>
<dbReference type="InterPro" id="IPR003960">
    <property type="entry name" value="ATPase_AAA_CS"/>
</dbReference>